<dbReference type="InterPro" id="IPR006149">
    <property type="entry name" value="EB_dom"/>
</dbReference>
<dbReference type="InterPro" id="IPR036508">
    <property type="entry name" value="Chitin-bd_dom_sf"/>
</dbReference>
<organism evidence="3 4">
    <name type="scientific">Meloidogyne incognita</name>
    <name type="common">Southern root-knot nematode worm</name>
    <name type="synonym">Oxyuris incognita</name>
    <dbReference type="NCBI Taxonomy" id="6306"/>
    <lineage>
        <taxon>Eukaryota</taxon>
        <taxon>Metazoa</taxon>
        <taxon>Ecdysozoa</taxon>
        <taxon>Nematoda</taxon>
        <taxon>Chromadorea</taxon>
        <taxon>Rhabditida</taxon>
        <taxon>Tylenchina</taxon>
        <taxon>Tylenchomorpha</taxon>
        <taxon>Tylenchoidea</taxon>
        <taxon>Meloidogynidae</taxon>
        <taxon>Meloidogyninae</taxon>
        <taxon>Meloidogyne</taxon>
        <taxon>Meloidogyne incognita group</taxon>
    </lineage>
</organism>
<accession>A0A914KJ37</accession>
<evidence type="ECO:0000313" key="4">
    <source>
        <dbReference type="WBParaSite" id="Minc3s00022g01397"/>
    </source>
</evidence>
<evidence type="ECO:0000313" key="3">
    <source>
        <dbReference type="Proteomes" id="UP000887563"/>
    </source>
</evidence>
<evidence type="ECO:0000256" key="1">
    <source>
        <dbReference type="SAM" id="SignalP"/>
    </source>
</evidence>
<feature type="signal peptide" evidence="1">
    <location>
        <begin position="1"/>
        <end position="20"/>
    </location>
</feature>
<dbReference type="WBParaSite" id="Minc3s00022g01397">
    <property type="protein sequence ID" value="Minc3s00022g01397"/>
    <property type="gene ID" value="Minc3s00022g01397"/>
</dbReference>
<dbReference type="SUPFAM" id="SSF57625">
    <property type="entry name" value="Invertebrate chitin-binding proteins"/>
    <property type="match status" value="1"/>
</dbReference>
<name>A0A914KJ37_MELIC</name>
<dbReference type="Proteomes" id="UP000887563">
    <property type="component" value="Unplaced"/>
</dbReference>
<evidence type="ECO:0000259" key="2">
    <source>
        <dbReference type="Pfam" id="PF01683"/>
    </source>
</evidence>
<protein>
    <submittedName>
        <fullName evidence="4">EB domain-containing protein</fullName>
    </submittedName>
</protein>
<keyword evidence="3" id="KW-1185">Reference proteome</keyword>
<proteinExistence type="predicted"/>
<reference evidence="4" key="1">
    <citation type="submission" date="2022-11" db="UniProtKB">
        <authorList>
            <consortium name="WormBaseParasite"/>
        </authorList>
    </citation>
    <scope>IDENTIFICATION</scope>
</reference>
<keyword evidence="1" id="KW-0732">Signal</keyword>
<feature type="domain" description="EB" evidence="2">
    <location>
        <begin position="84"/>
        <end position="130"/>
    </location>
</feature>
<dbReference type="Pfam" id="PF01683">
    <property type="entry name" value="EB"/>
    <property type="match status" value="1"/>
</dbReference>
<sequence>MTRLHFVTLILLASQHSINCNNPLNCNPNSESLFVEDPTDRQAFFSCKPYVNYPSIGFWSRHYCPNDMHFEYSSQQCTTDSLPPNTVREANDLLQLAILNGSCAHGEQCIGGTVCDPVQQRCLCPYGTVALLGN</sequence>
<dbReference type="GO" id="GO:0008061">
    <property type="term" value="F:chitin binding"/>
    <property type="evidence" value="ECO:0007669"/>
    <property type="project" value="InterPro"/>
</dbReference>
<feature type="chain" id="PRO_5037134196" evidence="1">
    <location>
        <begin position="21"/>
        <end position="134"/>
    </location>
</feature>
<dbReference type="AlphaFoldDB" id="A0A914KJ37"/>